<proteinExistence type="predicted"/>
<dbReference type="InterPro" id="IPR055140">
    <property type="entry name" value="Thiolase_C_2"/>
</dbReference>
<evidence type="ECO:0000259" key="1">
    <source>
        <dbReference type="Pfam" id="PF22691"/>
    </source>
</evidence>
<dbReference type="Proteomes" id="UP001205890">
    <property type="component" value="Unassembled WGS sequence"/>
</dbReference>
<evidence type="ECO:0000313" key="3">
    <source>
        <dbReference type="Proteomes" id="UP001205890"/>
    </source>
</evidence>
<accession>A0ABT1L9W8</accession>
<dbReference type="CDD" id="cd00829">
    <property type="entry name" value="SCP-x_thiolase"/>
    <property type="match status" value="1"/>
</dbReference>
<dbReference type="PIRSF" id="PIRSF000429">
    <property type="entry name" value="Ac-CoA_Ac_transf"/>
    <property type="match status" value="1"/>
</dbReference>
<dbReference type="RefSeq" id="WP_254739055.1">
    <property type="nucleotide sequence ID" value="NZ_JANCLU010000003.1"/>
</dbReference>
<reference evidence="2 3" key="1">
    <citation type="submission" date="2022-07" db="EMBL/GenBank/DDBJ databases">
        <authorList>
            <person name="Li W.-J."/>
            <person name="Deng Q.-Q."/>
        </authorList>
    </citation>
    <scope>NUCLEOTIDE SEQUENCE [LARGE SCALE GENOMIC DNA]</scope>
    <source>
        <strain evidence="2 3">SYSU M60028</strain>
    </source>
</reference>
<dbReference type="Gene3D" id="3.40.47.10">
    <property type="match status" value="1"/>
</dbReference>
<dbReference type="InterPro" id="IPR002155">
    <property type="entry name" value="Thiolase"/>
</dbReference>
<dbReference type="PANTHER" id="PTHR42870">
    <property type="entry name" value="ACETYL-COA C-ACETYLTRANSFERASE"/>
    <property type="match status" value="1"/>
</dbReference>
<organism evidence="2 3">
    <name type="scientific">Alsobacter ponti</name>
    <dbReference type="NCBI Taxonomy" id="2962936"/>
    <lineage>
        <taxon>Bacteria</taxon>
        <taxon>Pseudomonadati</taxon>
        <taxon>Pseudomonadota</taxon>
        <taxon>Alphaproteobacteria</taxon>
        <taxon>Hyphomicrobiales</taxon>
        <taxon>Alsobacteraceae</taxon>
        <taxon>Alsobacter</taxon>
    </lineage>
</organism>
<dbReference type="PANTHER" id="PTHR42870:SF1">
    <property type="entry name" value="NON-SPECIFIC LIPID-TRANSFER PROTEIN-LIKE 2"/>
    <property type="match status" value="1"/>
</dbReference>
<feature type="domain" description="Thiolase C-terminal" evidence="1">
    <location>
        <begin position="254"/>
        <end position="375"/>
    </location>
</feature>
<dbReference type="Pfam" id="PF22691">
    <property type="entry name" value="Thiolase_C_1"/>
    <property type="match status" value="1"/>
</dbReference>
<evidence type="ECO:0000313" key="2">
    <source>
        <dbReference type="EMBL" id="MCP8937761.1"/>
    </source>
</evidence>
<dbReference type="SUPFAM" id="SSF53901">
    <property type="entry name" value="Thiolase-like"/>
    <property type="match status" value="2"/>
</dbReference>
<comment type="caution">
    <text evidence="2">The sequence shown here is derived from an EMBL/GenBank/DDBJ whole genome shotgun (WGS) entry which is preliminary data.</text>
</comment>
<dbReference type="InterPro" id="IPR016039">
    <property type="entry name" value="Thiolase-like"/>
</dbReference>
<dbReference type="EMBL" id="JANCLU010000003">
    <property type="protein sequence ID" value="MCP8937761.1"/>
    <property type="molecule type" value="Genomic_DNA"/>
</dbReference>
<sequence>MDRLKSLSRKVAVVGVGTSAYGKFPDKDATALGVDAFLAALDDSGVSRDQIDGLVVHRAPHIQRMSEMLGLRTRYMSHPAGWGAQSGVEVIQAVAALEAGLANCIALIYADDGGSRNHVYGGPSFRKGPMQDPFEPWGYTAAVTRLAMLYRRYSHFYGTKPEQLAEIALTFRHHANLNPAAIMHSKTMTLDDYWAAPWIVEPLRRNDCCLVNDGAVCLILTRKDRAADAKKKPVYIAGFGEFEDFEEHDLLWGPDFGFSGTQRAAKQAYEMADVSHGDIDLLCAYDHFAPTIFFQLEGLGFCKQGEAPDFIAGGRIRVGGDLPINPHGGHLSESYLLGWTHHAECIRQLRGECGARQVKDAEIAQYSNPGVPMSTIIYSV</sequence>
<name>A0ABT1L9W8_9HYPH</name>
<protein>
    <submittedName>
        <fullName evidence="2">Thiolase family protein</fullName>
    </submittedName>
</protein>
<keyword evidence="3" id="KW-1185">Reference proteome</keyword>
<gene>
    <name evidence="2" type="ORF">NK718_04480</name>
</gene>